<dbReference type="OrthoDB" id="5493262at2"/>
<evidence type="ECO:0008006" key="3">
    <source>
        <dbReference type="Google" id="ProtNLM"/>
    </source>
</evidence>
<evidence type="ECO:0000313" key="2">
    <source>
        <dbReference type="Proteomes" id="UP000191680"/>
    </source>
</evidence>
<evidence type="ECO:0000313" key="1">
    <source>
        <dbReference type="EMBL" id="OQD41993.1"/>
    </source>
</evidence>
<reference evidence="1 2" key="1">
    <citation type="submission" date="2016-12" db="EMBL/GenBank/DDBJ databases">
        <authorList>
            <person name="Song W.-J."/>
            <person name="Kurnit D.M."/>
        </authorList>
    </citation>
    <scope>NUCLEOTIDE SEQUENCE [LARGE SCALE GENOMIC DNA]</scope>
    <source>
        <strain evidence="1 2">HSG9</strain>
    </source>
</reference>
<dbReference type="AlphaFoldDB" id="A0A1V6LP98"/>
<dbReference type="Pfam" id="PF07920">
    <property type="entry name" value="DUF1684"/>
    <property type="match status" value="1"/>
</dbReference>
<dbReference type="PROSITE" id="PS51257">
    <property type="entry name" value="PROKAR_LIPOPROTEIN"/>
    <property type="match status" value="1"/>
</dbReference>
<dbReference type="PANTHER" id="PTHR41913:SF1">
    <property type="entry name" value="DUF1684 DOMAIN-CONTAINING PROTEIN"/>
    <property type="match status" value="1"/>
</dbReference>
<comment type="caution">
    <text evidence="1">The sequence shown here is derived from an EMBL/GenBank/DDBJ whole genome shotgun (WGS) entry which is preliminary data.</text>
</comment>
<dbReference type="InterPro" id="IPR012467">
    <property type="entry name" value="DUF1684"/>
</dbReference>
<dbReference type="PANTHER" id="PTHR41913">
    <property type="entry name" value="DUF1684 DOMAIN-CONTAINING PROTEIN"/>
    <property type="match status" value="1"/>
</dbReference>
<dbReference type="Proteomes" id="UP000191680">
    <property type="component" value="Unassembled WGS sequence"/>
</dbReference>
<proteinExistence type="predicted"/>
<keyword evidence="2" id="KW-1185">Reference proteome</keyword>
<protein>
    <recommendedName>
        <fullName evidence="3">DUF1684 domain-containing protein</fullName>
    </recommendedName>
</protein>
<dbReference type="RefSeq" id="WP_080319575.1">
    <property type="nucleotide sequence ID" value="NZ_MTBC01000009.1"/>
</dbReference>
<accession>A0A1V6LP98</accession>
<sequence length="215" mass="24805">MNKIVLVFLVLFVSCGQKKKYHDVGGDLGSVQAIDPAIKSILTFQENLNKEFKDPDVSPLPDRYRKDFEGLEFYEPDTNYIVTASLVFTPDSEPILMPTTTDRQTLERLYAIAHFQLNGKQHQLEIYQSLDLMEEEGYEDYLFLPFLDETNGLETYGGGRYIDLRLPKGDTIIIDFNKAYNPYCVYNKKYSCPLVPRQNYMKTKVAAGVKDFKKH</sequence>
<gene>
    <name evidence="1" type="ORF">BUL40_12840</name>
</gene>
<name>A0A1V6LP98_9FLAO</name>
<dbReference type="EMBL" id="MTBC01000009">
    <property type="protein sequence ID" value="OQD41993.1"/>
    <property type="molecule type" value="Genomic_DNA"/>
</dbReference>
<organism evidence="1 2">
    <name type="scientific">Croceivirga radicis</name>
    <dbReference type="NCBI Taxonomy" id="1929488"/>
    <lineage>
        <taxon>Bacteria</taxon>
        <taxon>Pseudomonadati</taxon>
        <taxon>Bacteroidota</taxon>
        <taxon>Flavobacteriia</taxon>
        <taxon>Flavobacteriales</taxon>
        <taxon>Flavobacteriaceae</taxon>
        <taxon>Croceivirga</taxon>
    </lineage>
</organism>